<feature type="non-terminal residue" evidence="2">
    <location>
        <position position="67"/>
    </location>
</feature>
<evidence type="ECO:0000313" key="3">
    <source>
        <dbReference type="Proteomes" id="UP000246991"/>
    </source>
</evidence>
<sequence>LILSPIVLLLVMSFEIINPREFINISAAGLWTCRPTRGIMLFSRFLVPLQLSRAPKFFPAVIACVGA</sequence>
<keyword evidence="1" id="KW-0732">Signal</keyword>
<protein>
    <submittedName>
        <fullName evidence="2">Uncharacterized protein</fullName>
    </submittedName>
</protein>
<dbReference type="AlphaFoldDB" id="A0A317SQF4"/>
<reference evidence="2 3" key="1">
    <citation type="submission" date="2018-03" db="EMBL/GenBank/DDBJ databases">
        <title>Genomes of Pezizomycetes fungi and the evolution of truffles.</title>
        <authorList>
            <person name="Murat C."/>
            <person name="Payen T."/>
            <person name="Noel B."/>
            <person name="Kuo A."/>
            <person name="Martin F.M."/>
        </authorList>
    </citation>
    <scope>NUCLEOTIDE SEQUENCE [LARGE SCALE GENOMIC DNA]</scope>
    <source>
        <strain evidence="2">091103-1</strain>
    </source>
</reference>
<organism evidence="2 3">
    <name type="scientific">Tuber magnatum</name>
    <name type="common">white Piedmont truffle</name>
    <dbReference type="NCBI Taxonomy" id="42249"/>
    <lineage>
        <taxon>Eukaryota</taxon>
        <taxon>Fungi</taxon>
        <taxon>Dikarya</taxon>
        <taxon>Ascomycota</taxon>
        <taxon>Pezizomycotina</taxon>
        <taxon>Pezizomycetes</taxon>
        <taxon>Pezizales</taxon>
        <taxon>Tuberaceae</taxon>
        <taxon>Tuber</taxon>
    </lineage>
</organism>
<name>A0A317SQF4_9PEZI</name>
<keyword evidence="3" id="KW-1185">Reference proteome</keyword>
<evidence type="ECO:0000313" key="2">
    <source>
        <dbReference type="EMBL" id="PWW75371.1"/>
    </source>
</evidence>
<gene>
    <name evidence="2" type="ORF">C7212DRAFT_24850</name>
</gene>
<proteinExistence type="predicted"/>
<dbReference type="EMBL" id="PYWC01000047">
    <property type="protein sequence ID" value="PWW75371.1"/>
    <property type="molecule type" value="Genomic_DNA"/>
</dbReference>
<feature type="chain" id="PRO_5016248731" evidence="1">
    <location>
        <begin position="20"/>
        <end position="67"/>
    </location>
</feature>
<feature type="non-terminal residue" evidence="2">
    <location>
        <position position="1"/>
    </location>
</feature>
<comment type="caution">
    <text evidence="2">The sequence shown here is derived from an EMBL/GenBank/DDBJ whole genome shotgun (WGS) entry which is preliminary data.</text>
</comment>
<dbReference type="Proteomes" id="UP000246991">
    <property type="component" value="Unassembled WGS sequence"/>
</dbReference>
<evidence type="ECO:0000256" key="1">
    <source>
        <dbReference type="SAM" id="SignalP"/>
    </source>
</evidence>
<feature type="signal peptide" evidence="1">
    <location>
        <begin position="1"/>
        <end position="19"/>
    </location>
</feature>
<accession>A0A317SQF4</accession>